<evidence type="ECO:0000313" key="6">
    <source>
        <dbReference type="Proteomes" id="UP001149165"/>
    </source>
</evidence>
<dbReference type="GO" id="GO:0043041">
    <property type="term" value="P:amino acid activation for nonribosomal peptide biosynthetic process"/>
    <property type="evidence" value="ECO:0007669"/>
    <property type="project" value="TreeGrafter"/>
</dbReference>
<dbReference type="SUPFAM" id="SSF56801">
    <property type="entry name" value="Acetyl-CoA synthetase-like"/>
    <property type="match status" value="1"/>
</dbReference>
<keyword evidence="6" id="KW-1185">Reference proteome</keyword>
<dbReference type="Pfam" id="PF00550">
    <property type="entry name" value="PP-binding"/>
    <property type="match status" value="1"/>
</dbReference>
<proteinExistence type="predicted"/>
<feature type="domain" description="Carrier" evidence="4">
    <location>
        <begin position="94"/>
        <end position="170"/>
    </location>
</feature>
<organism evidence="5 6">
    <name type="scientific">Penicillium angulare</name>
    <dbReference type="NCBI Taxonomy" id="116970"/>
    <lineage>
        <taxon>Eukaryota</taxon>
        <taxon>Fungi</taxon>
        <taxon>Dikarya</taxon>
        <taxon>Ascomycota</taxon>
        <taxon>Pezizomycotina</taxon>
        <taxon>Eurotiomycetes</taxon>
        <taxon>Eurotiomycetidae</taxon>
        <taxon>Eurotiales</taxon>
        <taxon>Aspergillaceae</taxon>
        <taxon>Penicillium</taxon>
    </lineage>
</organism>
<dbReference type="SUPFAM" id="SSF47336">
    <property type="entry name" value="ACP-like"/>
    <property type="match status" value="1"/>
</dbReference>
<dbReference type="PANTHER" id="PTHR45527">
    <property type="entry name" value="NONRIBOSOMAL PEPTIDE SYNTHETASE"/>
    <property type="match status" value="1"/>
</dbReference>
<keyword evidence="3" id="KW-0436">Ligase</keyword>
<dbReference type="InterPro" id="IPR001242">
    <property type="entry name" value="Condensation_dom"/>
</dbReference>
<reference evidence="5" key="2">
    <citation type="journal article" date="2023" name="IMA Fungus">
        <title>Comparative genomic study of the Penicillium genus elucidates a diverse pangenome and 15 lateral gene transfer events.</title>
        <authorList>
            <person name="Petersen C."/>
            <person name="Sorensen T."/>
            <person name="Nielsen M.R."/>
            <person name="Sondergaard T.E."/>
            <person name="Sorensen J.L."/>
            <person name="Fitzpatrick D.A."/>
            <person name="Frisvad J.C."/>
            <person name="Nielsen K.L."/>
        </authorList>
    </citation>
    <scope>NUCLEOTIDE SEQUENCE</scope>
    <source>
        <strain evidence="5">IBT 30069</strain>
    </source>
</reference>
<gene>
    <name evidence="5" type="ORF">N7456_007334</name>
</gene>
<dbReference type="PROSITE" id="PS00012">
    <property type="entry name" value="PHOSPHOPANTETHEINE"/>
    <property type="match status" value="1"/>
</dbReference>
<dbReference type="SUPFAM" id="SSF52777">
    <property type="entry name" value="CoA-dependent acyltransferases"/>
    <property type="match status" value="2"/>
</dbReference>
<comment type="caution">
    <text evidence="5">The sequence shown here is derived from an EMBL/GenBank/DDBJ whole genome shotgun (WGS) entry which is preliminary data.</text>
</comment>
<dbReference type="InterPro" id="IPR023213">
    <property type="entry name" value="CAT-like_dom_sf"/>
</dbReference>
<dbReference type="EMBL" id="JAPQKH010000005">
    <property type="protein sequence ID" value="KAJ5096613.1"/>
    <property type="molecule type" value="Genomic_DNA"/>
</dbReference>
<evidence type="ECO:0000256" key="3">
    <source>
        <dbReference type="ARBA" id="ARBA00022598"/>
    </source>
</evidence>
<evidence type="ECO:0000313" key="5">
    <source>
        <dbReference type="EMBL" id="KAJ5096613.1"/>
    </source>
</evidence>
<dbReference type="GO" id="GO:0031177">
    <property type="term" value="F:phosphopantetheine binding"/>
    <property type="evidence" value="ECO:0007669"/>
    <property type="project" value="TreeGrafter"/>
</dbReference>
<dbReference type="Gene3D" id="3.30.300.30">
    <property type="match status" value="1"/>
</dbReference>
<dbReference type="Proteomes" id="UP001149165">
    <property type="component" value="Unassembled WGS sequence"/>
</dbReference>
<dbReference type="Gene3D" id="1.10.1200.10">
    <property type="entry name" value="ACP-like"/>
    <property type="match status" value="1"/>
</dbReference>
<dbReference type="InterPro" id="IPR036736">
    <property type="entry name" value="ACP-like_sf"/>
</dbReference>
<dbReference type="GO" id="GO:0044550">
    <property type="term" value="P:secondary metabolite biosynthetic process"/>
    <property type="evidence" value="ECO:0007669"/>
    <property type="project" value="TreeGrafter"/>
</dbReference>
<protein>
    <recommendedName>
        <fullName evidence="4">Carrier domain-containing protein</fullName>
    </recommendedName>
</protein>
<dbReference type="InterPro" id="IPR045851">
    <property type="entry name" value="AMP-bd_C_sf"/>
</dbReference>
<name>A0A9W9K860_9EURO</name>
<dbReference type="Pfam" id="PF00668">
    <property type="entry name" value="Condensation"/>
    <property type="match status" value="1"/>
</dbReference>
<reference evidence="5" key="1">
    <citation type="submission" date="2022-11" db="EMBL/GenBank/DDBJ databases">
        <authorList>
            <person name="Petersen C."/>
        </authorList>
    </citation>
    <scope>NUCLEOTIDE SEQUENCE</scope>
    <source>
        <strain evidence="5">IBT 30069</strain>
    </source>
</reference>
<evidence type="ECO:0000256" key="1">
    <source>
        <dbReference type="ARBA" id="ARBA00022450"/>
    </source>
</evidence>
<dbReference type="Gene3D" id="3.30.559.10">
    <property type="entry name" value="Chloramphenicol acetyltransferase-like domain"/>
    <property type="match status" value="1"/>
</dbReference>
<dbReference type="AlphaFoldDB" id="A0A9W9K860"/>
<dbReference type="PROSITE" id="PS50075">
    <property type="entry name" value="CARRIER"/>
    <property type="match status" value="1"/>
</dbReference>
<accession>A0A9W9K860</accession>
<dbReference type="InterPro" id="IPR006162">
    <property type="entry name" value="Ppantetheine_attach_site"/>
</dbReference>
<keyword evidence="1" id="KW-0596">Phosphopantetheine</keyword>
<dbReference type="OrthoDB" id="416786at2759"/>
<dbReference type="Gene3D" id="3.30.559.30">
    <property type="entry name" value="Nonribosomal peptide synthetase, condensation domain"/>
    <property type="match status" value="1"/>
</dbReference>
<dbReference type="GO" id="GO:0016874">
    <property type="term" value="F:ligase activity"/>
    <property type="evidence" value="ECO:0007669"/>
    <property type="project" value="UniProtKB-KW"/>
</dbReference>
<dbReference type="InterPro" id="IPR009081">
    <property type="entry name" value="PP-bd_ACP"/>
</dbReference>
<evidence type="ECO:0000259" key="4">
    <source>
        <dbReference type="PROSITE" id="PS50075"/>
    </source>
</evidence>
<keyword evidence="2" id="KW-0597">Phosphoprotein</keyword>
<sequence>MAVEEPHQQLGFPNGKLFLPPSNTFRQAMAKLQTTLEGRLPRHMIPEVFIPVEAFPLTMTGKCDRRSLREQVAQLSLQQIGTYLGDGTTDTKVMPTSPIEKTLQRIWSEILSQPLENVGIHDYWTRLGGDSISAMKLVSEARTEGYIFALSEVLRLKTIHELAQMVKNKGTVGLEDSKAVRIQPFQLLGPERPSIIETIVKEYQIDTSSLEDVYPIVGLQNDVLYLITERQTNLTMRLEFQMPDDLDINRFSKAWDAAVATNPVLRTRAVKTHENNYYQAVVRGQIPLLVSDASENVYTNDDQENDIWEFGKSLFRGTLQKKFLVIQFHHFIFDGFSWPLVLQEIEKAYNGEELRSHSFVPFVQWANKVAASTRQFWREKFAGLSGLPFPPLREGGLVPVESRILKGQYPVIADDYTVALKIRMALAITISWYHQTSDILLGVASSRRSVAVPGIESVPGPTAQLLPDRIQLRPTESVESNLGRTQDEILTTMEFEQIGIRDMGSLSPDAARACQFQTVLSLQNEKDISDDSIFKNWHMPDYGIDTAWNLKVVVCMSTQTVSVAFHLSDSTLPPEIDWQKFHDQLGDTFGLIQEKPHLSVEHVAAMVFDNKS</sequence>
<dbReference type="GO" id="GO:0005737">
    <property type="term" value="C:cytoplasm"/>
    <property type="evidence" value="ECO:0007669"/>
    <property type="project" value="TreeGrafter"/>
</dbReference>
<evidence type="ECO:0000256" key="2">
    <source>
        <dbReference type="ARBA" id="ARBA00022553"/>
    </source>
</evidence>
<dbReference type="PANTHER" id="PTHR45527:SF1">
    <property type="entry name" value="FATTY ACID SYNTHASE"/>
    <property type="match status" value="1"/>
</dbReference>